<protein>
    <submittedName>
        <fullName evidence="2">Uncharacterized protein</fullName>
    </submittedName>
</protein>
<comment type="caution">
    <text evidence="2">The sequence shown here is derived from an EMBL/GenBank/DDBJ whole genome shotgun (WGS) entry which is preliminary data.</text>
</comment>
<keyword evidence="1" id="KW-0472">Membrane</keyword>
<name>A0AAN9HNV9_CROPI</name>
<feature type="transmembrane region" description="Helical" evidence="1">
    <location>
        <begin position="20"/>
        <end position="40"/>
    </location>
</feature>
<sequence length="96" mass="11185">MSIPREFFLLNSYANFFSPCYFYCMCCLKNVIVILSWLYYYQQRVLDVPKDTTSRSSTIVNLLINGWDSSMEQLPIETVHFSKGFNLPHPRTGSTV</sequence>
<gene>
    <name evidence="2" type="ORF">RIF29_38560</name>
</gene>
<dbReference type="AlphaFoldDB" id="A0AAN9HNV9"/>
<accession>A0AAN9HNV9</accession>
<dbReference type="EMBL" id="JAYWIO010000008">
    <property type="protein sequence ID" value="KAK7243749.1"/>
    <property type="molecule type" value="Genomic_DNA"/>
</dbReference>
<evidence type="ECO:0000313" key="3">
    <source>
        <dbReference type="Proteomes" id="UP001372338"/>
    </source>
</evidence>
<keyword evidence="1" id="KW-1133">Transmembrane helix</keyword>
<keyword evidence="1" id="KW-0812">Transmembrane</keyword>
<organism evidence="2 3">
    <name type="scientific">Crotalaria pallida</name>
    <name type="common">Smooth rattlebox</name>
    <name type="synonym">Crotalaria striata</name>
    <dbReference type="NCBI Taxonomy" id="3830"/>
    <lineage>
        <taxon>Eukaryota</taxon>
        <taxon>Viridiplantae</taxon>
        <taxon>Streptophyta</taxon>
        <taxon>Embryophyta</taxon>
        <taxon>Tracheophyta</taxon>
        <taxon>Spermatophyta</taxon>
        <taxon>Magnoliopsida</taxon>
        <taxon>eudicotyledons</taxon>
        <taxon>Gunneridae</taxon>
        <taxon>Pentapetalae</taxon>
        <taxon>rosids</taxon>
        <taxon>fabids</taxon>
        <taxon>Fabales</taxon>
        <taxon>Fabaceae</taxon>
        <taxon>Papilionoideae</taxon>
        <taxon>50 kb inversion clade</taxon>
        <taxon>genistoids sensu lato</taxon>
        <taxon>core genistoids</taxon>
        <taxon>Crotalarieae</taxon>
        <taxon>Crotalaria</taxon>
    </lineage>
</organism>
<keyword evidence="3" id="KW-1185">Reference proteome</keyword>
<reference evidence="2 3" key="1">
    <citation type="submission" date="2024-01" db="EMBL/GenBank/DDBJ databases">
        <title>The genomes of 5 underutilized Papilionoideae crops provide insights into root nodulation and disease resistanc.</title>
        <authorList>
            <person name="Yuan L."/>
        </authorList>
    </citation>
    <scope>NUCLEOTIDE SEQUENCE [LARGE SCALE GENOMIC DNA]</scope>
    <source>
        <strain evidence="2">ZHUSHIDOU_FW_LH</strain>
        <tissue evidence="2">Leaf</tissue>
    </source>
</reference>
<evidence type="ECO:0000313" key="2">
    <source>
        <dbReference type="EMBL" id="KAK7243749.1"/>
    </source>
</evidence>
<evidence type="ECO:0000256" key="1">
    <source>
        <dbReference type="SAM" id="Phobius"/>
    </source>
</evidence>
<proteinExistence type="predicted"/>
<dbReference type="Proteomes" id="UP001372338">
    <property type="component" value="Unassembled WGS sequence"/>
</dbReference>